<dbReference type="EMBL" id="JAOYFB010000004">
    <property type="protein sequence ID" value="KAK4013402.1"/>
    <property type="molecule type" value="Genomic_DNA"/>
</dbReference>
<proteinExistence type="predicted"/>
<protein>
    <submittedName>
        <fullName evidence="2">Uncharacterized protein</fullName>
    </submittedName>
</protein>
<dbReference type="Proteomes" id="UP001234178">
    <property type="component" value="Unassembled WGS sequence"/>
</dbReference>
<feature type="compositionally biased region" description="Polar residues" evidence="1">
    <location>
        <begin position="83"/>
        <end position="96"/>
    </location>
</feature>
<keyword evidence="3" id="KW-1185">Reference proteome</keyword>
<feature type="region of interest" description="Disordered" evidence="1">
    <location>
        <begin position="1"/>
        <end position="46"/>
    </location>
</feature>
<evidence type="ECO:0000313" key="2">
    <source>
        <dbReference type="EMBL" id="KAK4013402.1"/>
    </source>
</evidence>
<comment type="caution">
    <text evidence="2">The sequence shown here is derived from an EMBL/GenBank/DDBJ whole genome shotgun (WGS) entry which is preliminary data.</text>
</comment>
<evidence type="ECO:0000313" key="3">
    <source>
        <dbReference type="Proteomes" id="UP001234178"/>
    </source>
</evidence>
<accession>A0ABQ9ZKE4</accession>
<reference evidence="2 3" key="1">
    <citation type="journal article" date="2023" name="Nucleic Acids Res.">
        <title>The hologenome of Daphnia magna reveals possible DNA methylation and microbiome-mediated evolution of the host genome.</title>
        <authorList>
            <person name="Chaturvedi A."/>
            <person name="Li X."/>
            <person name="Dhandapani V."/>
            <person name="Marshall H."/>
            <person name="Kissane S."/>
            <person name="Cuenca-Cambronero M."/>
            <person name="Asole G."/>
            <person name="Calvet F."/>
            <person name="Ruiz-Romero M."/>
            <person name="Marangio P."/>
            <person name="Guigo R."/>
            <person name="Rago D."/>
            <person name="Mirbahai L."/>
            <person name="Eastwood N."/>
            <person name="Colbourne J.K."/>
            <person name="Zhou J."/>
            <person name="Mallon E."/>
            <person name="Orsini L."/>
        </authorList>
    </citation>
    <scope>NUCLEOTIDE SEQUENCE [LARGE SCALE GENOMIC DNA]</scope>
    <source>
        <strain evidence="2">LRV0_1</strain>
    </source>
</reference>
<organism evidence="2 3">
    <name type="scientific">Daphnia magna</name>
    <dbReference type="NCBI Taxonomy" id="35525"/>
    <lineage>
        <taxon>Eukaryota</taxon>
        <taxon>Metazoa</taxon>
        <taxon>Ecdysozoa</taxon>
        <taxon>Arthropoda</taxon>
        <taxon>Crustacea</taxon>
        <taxon>Branchiopoda</taxon>
        <taxon>Diplostraca</taxon>
        <taxon>Cladocera</taxon>
        <taxon>Anomopoda</taxon>
        <taxon>Daphniidae</taxon>
        <taxon>Daphnia</taxon>
    </lineage>
</organism>
<feature type="region of interest" description="Disordered" evidence="1">
    <location>
        <begin position="71"/>
        <end position="121"/>
    </location>
</feature>
<evidence type="ECO:0000256" key="1">
    <source>
        <dbReference type="SAM" id="MobiDB-lite"/>
    </source>
</evidence>
<gene>
    <name evidence="2" type="ORF">OUZ56_025944</name>
</gene>
<sequence length="121" mass="13040">MQVCGFAGDGPTLKGHYQRLHSNHTPSPSIRFAGTSSMDGSNRDSSAAVISLEDVFPPEDERDELSVVEIPAIEESPDPSPNPETLTFVPSQQSNRGRSHNSSEEQTQKTTILSVSGFLPS</sequence>
<feature type="compositionally biased region" description="Polar residues" evidence="1">
    <location>
        <begin position="23"/>
        <end position="45"/>
    </location>
</feature>
<name>A0ABQ9ZKE4_9CRUS</name>